<dbReference type="PANTHER" id="PTHR35529">
    <property type="entry name" value="MANGANESE EFFLUX PUMP MNTP-RELATED"/>
    <property type="match status" value="1"/>
</dbReference>
<feature type="transmembrane region" description="Helical" evidence="5">
    <location>
        <begin position="140"/>
        <end position="160"/>
    </location>
</feature>
<dbReference type="EMBL" id="KV784359">
    <property type="protein sequence ID" value="OEU15853.1"/>
    <property type="molecule type" value="Genomic_DNA"/>
</dbReference>
<keyword evidence="2 5" id="KW-0812">Transmembrane</keyword>
<feature type="transmembrane region" description="Helical" evidence="5">
    <location>
        <begin position="209"/>
        <end position="229"/>
    </location>
</feature>
<proteinExistence type="predicted"/>
<dbReference type="KEGG" id="fcy:FRACYDRAFT_240549"/>
<dbReference type="OrthoDB" id="10649203at2759"/>
<organism evidence="6 7">
    <name type="scientific">Fragilariopsis cylindrus CCMP1102</name>
    <dbReference type="NCBI Taxonomy" id="635003"/>
    <lineage>
        <taxon>Eukaryota</taxon>
        <taxon>Sar</taxon>
        <taxon>Stramenopiles</taxon>
        <taxon>Ochrophyta</taxon>
        <taxon>Bacillariophyta</taxon>
        <taxon>Bacillariophyceae</taxon>
        <taxon>Bacillariophycidae</taxon>
        <taxon>Bacillariales</taxon>
        <taxon>Bacillariaceae</taxon>
        <taxon>Fragilariopsis</taxon>
    </lineage>
</organism>
<evidence type="ECO:0000256" key="5">
    <source>
        <dbReference type="SAM" id="Phobius"/>
    </source>
</evidence>
<keyword evidence="1" id="KW-1003">Cell membrane</keyword>
<dbReference type="InterPro" id="IPR003810">
    <property type="entry name" value="Mntp/YtaF"/>
</dbReference>
<accession>A0A1E7FDG4</accession>
<gene>
    <name evidence="6" type="ORF">FRACYDRAFT_240549</name>
</gene>
<evidence type="ECO:0000256" key="4">
    <source>
        <dbReference type="ARBA" id="ARBA00023136"/>
    </source>
</evidence>
<protein>
    <submittedName>
        <fullName evidence="6">Uncharacterized protein</fullName>
    </submittedName>
</protein>
<keyword evidence="7" id="KW-1185">Reference proteome</keyword>
<dbReference type="PANTHER" id="PTHR35529:SF2">
    <property type="entry name" value="SPORULATION PROTEIN YTAF-RELATED"/>
    <property type="match status" value="1"/>
</dbReference>
<dbReference type="AlphaFoldDB" id="A0A1E7FDG4"/>
<dbReference type="Proteomes" id="UP000095751">
    <property type="component" value="Unassembled WGS sequence"/>
</dbReference>
<reference evidence="6 7" key="1">
    <citation type="submission" date="2016-09" db="EMBL/GenBank/DDBJ databases">
        <title>Extensive genetic diversity and differential bi-allelic expression allows diatom success in the polar Southern Ocean.</title>
        <authorList>
            <consortium name="DOE Joint Genome Institute"/>
            <person name="Mock T."/>
            <person name="Otillar R.P."/>
            <person name="Strauss J."/>
            <person name="Dupont C."/>
            <person name="Frickenhaus S."/>
            <person name="Maumus F."/>
            <person name="Mcmullan M."/>
            <person name="Sanges R."/>
            <person name="Schmutz J."/>
            <person name="Toseland A."/>
            <person name="Valas R."/>
            <person name="Veluchamy A."/>
            <person name="Ward B.J."/>
            <person name="Allen A."/>
            <person name="Barry K."/>
            <person name="Falciatore A."/>
            <person name="Ferrante M."/>
            <person name="Fortunato A.E."/>
            <person name="Gloeckner G."/>
            <person name="Gruber A."/>
            <person name="Hipkin R."/>
            <person name="Janech M."/>
            <person name="Kroth P."/>
            <person name="Leese F."/>
            <person name="Lindquist E."/>
            <person name="Lyon B.R."/>
            <person name="Martin J."/>
            <person name="Mayer C."/>
            <person name="Parker M."/>
            <person name="Quesneville H."/>
            <person name="Raymond J."/>
            <person name="Uhlig C."/>
            <person name="Valentin K.U."/>
            <person name="Worden A.Z."/>
            <person name="Armbrust E.V."/>
            <person name="Bowler C."/>
            <person name="Green B."/>
            <person name="Moulton V."/>
            <person name="Van Oosterhout C."/>
            <person name="Grigoriev I."/>
        </authorList>
    </citation>
    <scope>NUCLEOTIDE SEQUENCE [LARGE SCALE GENOMIC DNA]</scope>
    <source>
        <strain evidence="6 7">CCMP1102</strain>
    </source>
</reference>
<evidence type="ECO:0000313" key="7">
    <source>
        <dbReference type="Proteomes" id="UP000095751"/>
    </source>
</evidence>
<evidence type="ECO:0000256" key="2">
    <source>
        <dbReference type="ARBA" id="ARBA00022692"/>
    </source>
</evidence>
<keyword evidence="4 5" id="KW-0472">Membrane</keyword>
<feature type="transmembrane region" description="Helical" evidence="5">
    <location>
        <begin position="38"/>
        <end position="59"/>
    </location>
</feature>
<feature type="transmembrane region" description="Helical" evidence="5">
    <location>
        <begin position="166"/>
        <end position="188"/>
    </location>
</feature>
<sequence>MVLYLEAFILALASSTDNFMVGLSVGITNRHLSVSVNVLISICNAAGAWLASIGGNIIGENLPSFVSPLLSAITFGGLALQEFLEFIRTVQRKKQRRRQKQQRGNENNDVIAKNNFSDISNSSSSCDSGTSLDISRALQLAFPMTLNNLAGGVAGGAIGVSPLQAGIFGLLASFLTMALGHSIGLYFTRLSNNNNDKNKNETPGASRSILLDPSLVSASLLGILCLVSLQELLSSLTSP</sequence>
<feature type="transmembrane region" description="Helical" evidence="5">
    <location>
        <begin position="6"/>
        <end position="26"/>
    </location>
</feature>
<evidence type="ECO:0000256" key="1">
    <source>
        <dbReference type="ARBA" id="ARBA00022475"/>
    </source>
</evidence>
<evidence type="ECO:0000256" key="3">
    <source>
        <dbReference type="ARBA" id="ARBA00022989"/>
    </source>
</evidence>
<keyword evidence="3 5" id="KW-1133">Transmembrane helix</keyword>
<name>A0A1E7FDG4_9STRA</name>
<feature type="transmembrane region" description="Helical" evidence="5">
    <location>
        <begin position="65"/>
        <end position="87"/>
    </location>
</feature>
<dbReference type="InParanoid" id="A0A1E7FDG4"/>
<evidence type="ECO:0000313" key="6">
    <source>
        <dbReference type="EMBL" id="OEU15853.1"/>
    </source>
</evidence>